<proteinExistence type="predicted"/>
<dbReference type="Pfam" id="PF06983">
    <property type="entry name" value="3-dmu-9_3-mt"/>
    <property type="match status" value="1"/>
</dbReference>
<dbReference type="eggNOG" id="COG2764">
    <property type="taxonomic scope" value="Bacteria"/>
</dbReference>
<dbReference type="STRING" id="558173.CDOO_07200"/>
<dbReference type="InterPro" id="IPR029068">
    <property type="entry name" value="Glyas_Bleomycin-R_OHBP_Dase"/>
</dbReference>
<evidence type="ECO:0000313" key="2">
    <source>
        <dbReference type="EMBL" id="AIT61061.1"/>
    </source>
</evidence>
<name>A0A097IG04_9CORY</name>
<sequence length="138" mass="15016">MKTHVTPYRRFPGTAREAMEFYHGIFGGDIEIMNFGAMHSPEEIGDNGDKVMHAHIIVDGTPLLYAADFIGGMEITAGEDTPIAVTGAADSLDEARGYWDALAEGGKIEMPFETAPWGASFGALQDKFGTHWFFNVEG</sequence>
<dbReference type="EMBL" id="CP006764">
    <property type="protein sequence ID" value="AIT61061.1"/>
    <property type="molecule type" value="Genomic_DNA"/>
</dbReference>
<dbReference type="Proteomes" id="UP000029914">
    <property type="component" value="Chromosome"/>
</dbReference>
<dbReference type="Gene3D" id="3.10.180.10">
    <property type="entry name" value="2,3-Dihydroxybiphenyl 1,2-Dioxygenase, domain 1"/>
    <property type="match status" value="1"/>
</dbReference>
<dbReference type="OrthoDB" id="9795306at2"/>
<dbReference type="InterPro" id="IPR028973">
    <property type="entry name" value="PhnB-like"/>
</dbReference>
<reference evidence="2 3" key="1">
    <citation type="submission" date="2013-09" db="EMBL/GenBank/DDBJ databases">
        <title>Complete genome sequence of Corynebacterium doosanense CAU 212(T) (=DSM 45436(T)), isolated from activated sludge.</title>
        <authorList>
            <person name="Schaffert L."/>
            <person name="Albersmeier A."/>
            <person name="Kalinowski J."/>
            <person name="Ruckert C."/>
        </authorList>
    </citation>
    <scope>NUCLEOTIDE SEQUENCE [LARGE SCALE GENOMIC DNA]</scope>
    <source>
        <strain evidence="2 3">CAU 212</strain>
    </source>
</reference>
<feature type="domain" description="PhnB-like" evidence="1">
    <location>
        <begin position="5"/>
        <end position="132"/>
    </location>
</feature>
<dbReference type="SUPFAM" id="SSF54593">
    <property type="entry name" value="Glyoxalase/Bleomycin resistance protein/Dihydroxybiphenyl dioxygenase"/>
    <property type="match status" value="1"/>
</dbReference>
<dbReference type="RefSeq" id="WP_026159306.1">
    <property type="nucleotide sequence ID" value="NZ_AQUX01000003.1"/>
</dbReference>
<dbReference type="AlphaFoldDB" id="A0A097IG04"/>
<dbReference type="KEGG" id="cdo:CDOO_07200"/>
<accession>A0A097IG04</accession>
<dbReference type="PANTHER" id="PTHR33990:SF1">
    <property type="entry name" value="PROTEIN YJDN"/>
    <property type="match status" value="1"/>
</dbReference>
<dbReference type="CDD" id="cd06588">
    <property type="entry name" value="PhnB_like"/>
    <property type="match status" value="1"/>
</dbReference>
<organism evidence="2 3">
    <name type="scientific">Corynebacterium doosanense CAU 212 = DSM 45436</name>
    <dbReference type="NCBI Taxonomy" id="558173"/>
    <lineage>
        <taxon>Bacteria</taxon>
        <taxon>Bacillati</taxon>
        <taxon>Actinomycetota</taxon>
        <taxon>Actinomycetes</taxon>
        <taxon>Mycobacteriales</taxon>
        <taxon>Corynebacteriaceae</taxon>
        <taxon>Corynebacterium</taxon>
    </lineage>
</organism>
<evidence type="ECO:0000313" key="3">
    <source>
        <dbReference type="Proteomes" id="UP000029914"/>
    </source>
</evidence>
<gene>
    <name evidence="2" type="ORF">CDOO_07200</name>
</gene>
<dbReference type="PANTHER" id="PTHR33990">
    <property type="entry name" value="PROTEIN YJDN-RELATED"/>
    <property type="match status" value="1"/>
</dbReference>
<protein>
    <submittedName>
        <fullName evidence="2">Glyoxalase</fullName>
    </submittedName>
</protein>
<evidence type="ECO:0000259" key="1">
    <source>
        <dbReference type="Pfam" id="PF06983"/>
    </source>
</evidence>
<dbReference type="HOGENOM" id="CLU_046006_17_2_11"/>
<keyword evidence="3" id="KW-1185">Reference proteome</keyword>